<comment type="caution">
    <text evidence="6">The sequence shown here is derived from an EMBL/GenBank/DDBJ whole genome shotgun (WGS) entry which is preliminary data.</text>
</comment>
<evidence type="ECO:0000256" key="3">
    <source>
        <dbReference type="ARBA" id="ARBA00022825"/>
    </source>
</evidence>
<evidence type="ECO:0000259" key="5">
    <source>
        <dbReference type="Pfam" id="PF00082"/>
    </source>
</evidence>
<dbReference type="Proteomes" id="UP001212498">
    <property type="component" value="Unassembled WGS sequence"/>
</dbReference>
<dbReference type="CDD" id="cd00306">
    <property type="entry name" value="Peptidases_S8_S53"/>
    <property type="match status" value="1"/>
</dbReference>
<dbReference type="PROSITE" id="PS00138">
    <property type="entry name" value="SUBTILASE_SER"/>
    <property type="match status" value="1"/>
</dbReference>
<evidence type="ECO:0000256" key="2">
    <source>
        <dbReference type="ARBA" id="ARBA00022801"/>
    </source>
</evidence>
<protein>
    <submittedName>
        <fullName evidence="6">S8/S53 family peptidase</fullName>
    </submittedName>
</protein>
<sequence length="425" mass="45107">MDAVFDAQFRIIKDAFASRGIEVTVAYTPAGEVDYLYEAGRLLARRGDVGRIAEALPPGLRQLDRRGRGELSVLSLEGIEGGTMTVPEALARIEQRLGTGARPLDRRPGHAGEATRERAPIASPVHVMHISRLCPGTEPEVPPGDPGVPWPPPCEAGEEVREVTIGVCDTGWLQLDPAVYPWLGGVSGDPEPLGPPSPISGLPIIPAFRGHGTFVAGVAKCQAPTARVSVADHFSTSGAELEDVMVGKLEDLVAQSPAPDVINLSAGTYTRDNWSSIGFELFQQDHPDVVLVAAAGNDATDRPFYPAAYDWAVSVGALGPDQTHRAWFSNYGPWVDVYALGEGHVNAYATGEYTYQEPPKRPAVQNFAGMARWDGTSFAAPLVAGLIADRMARTGESAQDARAAVLASAQDLQGVGRALFPCGQA</sequence>
<dbReference type="PANTHER" id="PTHR43806:SF11">
    <property type="entry name" value="CEREVISIN-RELATED"/>
    <property type="match status" value="1"/>
</dbReference>
<dbReference type="InterPro" id="IPR000209">
    <property type="entry name" value="Peptidase_S8/S53_dom"/>
</dbReference>
<keyword evidence="3 4" id="KW-0720">Serine protease</keyword>
<evidence type="ECO:0000313" key="6">
    <source>
        <dbReference type="EMBL" id="MDA0645193.1"/>
    </source>
</evidence>
<gene>
    <name evidence="6" type="ORF">OUY24_31585</name>
</gene>
<dbReference type="PANTHER" id="PTHR43806">
    <property type="entry name" value="PEPTIDASE S8"/>
    <property type="match status" value="1"/>
</dbReference>
<keyword evidence="1 4" id="KW-0645">Protease</keyword>
<dbReference type="InterPro" id="IPR023828">
    <property type="entry name" value="Peptidase_S8_Ser-AS"/>
</dbReference>
<reference evidence="6 7" key="1">
    <citation type="submission" date="2022-11" db="EMBL/GenBank/DDBJ databases">
        <title>Nonomuraea corallina sp. nov., a new species of the genus Nonomuraea isolated from sea side sediment in Thai sea.</title>
        <authorList>
            <person name="Ngamcharungchit C."/>
            <person name="Matsumoto A."/>
            <person name="Suriyachadkun C."/>
            <person name="Panbangred W."/>
            <person name="Inahashi Y."/>
            <person name="Intra B."/>
        </authorList>
    </citation>
    <scope>NUCLEOTIDE SEQUENCE [LARGE SCALE GENOMIC DNA]</scope>
    <source>
        <strain evidence="6 7">DSM 43553</strain>
    </source>
</reference>
<keyword evidence="7" id="KW-1185">Reference proteome</keyword>
<name>A0ABT4T6R0_9ACTN</name>
<dbReference type="Pfam" id="PF00082">
    <property type="entry name" value="Peptidase_S8"/>
    <property type="match status" value="1"/>
</dbReference>
<feature type="active site" description="Charge relay system" evidence="4">
    <location>
        <position position="377"/>
    </location>
</feature>
<dbReference type="EMBL" id="JAPNUD010000126">
    <property type="protein sequence ID" value="MDA0645193.1"/>
    <property type="molecule type" value="Genomic_DNA"/>
</dbReference>
<comment type="similarity">
    <text evidence="4">Belongs to the peptidase S8 family.</text>
</comment>
<dbReference type="InterPro" id="IPR050131">
    <property type="entry name" value="Peptidase_S8_subtilisin-like"/>
</dbReference>
<dbReference type="PROSITE" id="PS51892">
    <property type="entry name" value="SUBTILASE"/>
    <property type="match status" value="1"/>
</dbReference>
<feature type="domain" description="Peptidase S8/S53" evidence="5">
    <location>
        <begin position="162"/>
        <end position="418"/>
    </location>
</feature>
<evidence type="ECO:0000256" key="4">
    <source>
        <dbReference type="PROSITE-ProRule" id="PRU01240"/>
    </source>
</evidence>
<feature type="active site" description="Charge relay system" evidence="4">
    <location>
        <position position="169"/>
    </location>
</feature>
<proteinExistence type="inferred from homology"/>
<keyword evidence="2 4" id="KW-0378">Hydrolase</keyword>
<evidence type="ECO:0000313" key="7">
    <source>
        <dbReference type="Proteomes" id="UP001212498"/>
    </source>
</evidence>
<organism evidence="6 7">
    <name type="scientific">Nonomuraea ferruginea</name>
    <dbReference type="NCBI Taxonomy" id="46174"/>
    <lineage>
        <taxon>Bacteria</taxon>
        <taxon>Bacillati</taxon>
        <taxon>Actinomycetota</taxon>
        <taxon>Actinomycetes</taxon>
        <taxon>Streptosporangiales</taxon>
        <taxon>Streptosporangiaceae</taxon>
        <taxon>Nonomuraea</taxon>
    </lineage>
</organism>
<accession>A0ABT4T6R0</accession>
<evidence type="ECO:0000256" key="1">
    <source>
        <dbReference type="ARBA" id="ARBA00022670"/>
    </source>
</evidence>
<feature type="active site" description="Charge relay system" evidence="4">
    <location>
        <position position="211"/>
    </location>
</feature>
<dbReference type="RefSeq" id="WP_219544428.1">
    <property type="nucleotide sequence ID" value="NZ_BAABFD010000002.1"/>
</dbReference>